<dbReference type="InterPro" id="IPR006439">
    <property type="entry name" value="HAD-SF_hydro_IA"/>
</dbReference>
<sequence>MGPKPKITHVIFDLDGILIDSERINFQIYQQFQMEEQLSVKEYCNQCNTLADELLSKCPLCPGVMRLVQHLAKHKIEMAVCTSSGKPEFDTKMAIHTELLSLIPLIVLAGDDPEIKRGKPAPDPFLATMKRFREKPDSAANVLVFEDSANGVRAAVAAGMQVIMVPDMSYMKPPEEVMDKIAYILKTLEEFKPESMGLPPYIS</sequence>
<accession>A0A915Q6V9</accession>
<dbReference type="NCBIfam" id="TIGR01509">
    <property type="entry name" value="HAD-SF-IA-v3"/>
    <property type="match status" value="1"/>
</dbReference>
<organism evidence="1 2">
    <name type="scientific">Setaria digitata</name>
    <dbReference type="NCBI Taxonomy" id="48799"/>
    <lineage>
        <taxon>Eukaryota</taxon>
        <taxon>Metazoa</taxon>
        <taxon>Ecdysozoa</taxon>
        <taxon>Nematoda</taxon>
        <taxon>Chromadorea</taxon>
        <taxon>Rhabditida</taxon>
        <taxon>Spirurina</taxon>
        <taxon>Spiruromorpha</taxon>
        <taxon>Filarioidea</taxon>
        <taxon>Setariidae</taxon>
        <taxon>Setaria</taxon>
    </lineage>
</organism>
<dbReference type="SFLD" id="SFLDS00003">
    <property type="entry name" value="Haloacid_Dehalogenase"/>
    <property type="match status" value="1"/>
</dbReference>
<dbReference type="PANTHER" id="PTHR18901">
    <property type="entry name" value="2-DEOXYGLUCOSE-6-PHOSPHATE PHOSPHATASE 2"/>
    <property type="match status" value="1"/>
</dbReference>
<dbReference type="InterPro" id="IPR041492">
    <property type="entry name" value="HAD_2"/>
</dbReference>
<dbReference type="Proteomes" id="UP000887581">
    <property type="component" value="Unplaced"/>
</dbReference>
<proteinExistence type="predicted"/>
<dbReference type="PANTHER" id="PTHR18901:SF38">
    <property type="entry name" value="PSEUDOURIDINE-5'-PHOSPHATASE"/>
    <property type="match status" value="1"/>
</dbReference>
<keyword evidence="1" id="KW-1185">Reference proteome</keyword>
<dbReference type="Pfam" id="PF13419">
    <property type="entry name" value="HAD_2"/>
    <property type="match status" value="1"/>
</dbReference>
<protein>
    <submittedName>
        <fullName evidence="2">Uncharacterized protein</fullName>
    </submittedName>
</protein>
<dbReference type="AlphaFoldDB" id="A0A915Q6V9"/>
<reference evidence="2" key="1">
    <citation type="submission" date="2022-11" db="UniProtKB">
        <authorList>
            <consortium name="WormBaseParasite"/>
        </authorList>
    </citation>
    <scope>IDENTIFICATION</scope>
</reference>
<name>A0A915Q6V9_9BILA</name>
<dbReference type="SFLD" id="SFLDG01129">
    <property type="entry name" value="C1.5:_HAD__Beta-PGM__Phosphata"/>
    <property type="match status" value="1"/>
</dbReference>
<evidence type="ECO:0000313" key="2">
    <source>
        <dbReference type="WBParaSite" id="sdigi.contig72.g3610.t1"/>
    </source>
</evidence>
<evidence type="ECO:0000313" key="1">
    <source>
        <dbReference type="Proteomes" id="UP000887581"/>
    </source>
</evidence>
<dbReference type="InterPro" id="IPR023214">
    <property type="entry name" value="HAD_sf"/>
</dbReference>
<dbReference type="InterPro" id="IPR036412">
    <property type="entry name" value="HAD-like_sf"/>
</dbReference>
<dbReference type="Gene3D" id="3.40.50.1000">
    <property type="entry name" value="HAD superfamily/HAD-like"/>
    <property type="match status" value="1"/>
</dbReference>
<dbReference type="WBParaSite" id="sdigi.contig72.g3610.t1">
    <property type="protein sequence ID" value="sdigi.contig72.g3610.t1"/>
    <property type="gene ID" value="sdigi.contig72.g3610"/>
</dbReference>
<dbReference type="SUPFAM" id="SSF56784">
    <property type="entry name" value="HAD-like"/>
    <property type="match status" value="1"/>
</dbReference>